<organism evidence="1 2">
    <name type="scientific">Cordylochernes scorpioides</name>
    <dbReference type="NCBI Taxonomy" id="51811"/>
    <lineage>
        <taxon>Eukaryota</taxon>
        <taxon>Metazoa</taxon>
        <taxon>Ecdysozoa</taxon>
        <taxon>Arthropoda</taxon>
        <taxon>Chelicerata</taxon>
        <taxon>Arachnida</taxon>
        <taxon>Pseudoscorpiones</taxon>
        <taxon>Cheliferoidea</taxon>
        <taxon>Chernetidae</taxon>
        <taxon>Cordylochernes</taxon>
    </lineage>
</organism>
<accession>A0ABY6LVJ0</accession>
<gene>
    <name evidence="1" type="ORF">LAZ67_X003958</name>
</gene>
<reference evidence="1 2" key="1">
    <citation type="submission" date="2022-03" db="EMBL/GenBank/DDBJ databases">
        <title>A chromosomal length assembly of Cordylochernes scorpioides.</title>
        <authorList>
            <person name="Zeh D."/>
            <person name="Zeh J."/>
        </authorList>
    </citation>
    <scope>NUCLEOTIDE SEQUENCE [LARGE SCALE GENOMIC DNA]</scope>
    <source>
        <strain evidence="1">IN4F17</strain>
        <tissue evidence="1">Whole Body</tissue>
    </source>
</reference>
<name>A0ABY6LVJ0_9ARAC</name>
<evidence type="ECO:0000313" key="1">
    <source>
        <dbReference type="EMBL" id="UYV84909.1"/>
    </source>
</evidence>
<evidence type="ECO:0000313" key="2">
    <source>
        <dbReference type="Proteomes" id="UP001235939"/>
    </source>
</evidence>
<dbReference type="EMBL" id="CP092886">
    <property type="protein sequence ID" value="UYV84909.1"/>
    <property type="molecule type" value="Genomic_DNA"/>
</dbReference>
<protein>
    <submittedName>
        <fullName evidence="1">K02A2.6-like</fullName>
    </submittedName>
</protein>
<keyword evidence="2" id="KW-1185">Reference proteome</keyword>
<dbReference type="Proteomes" id="UP001235939">
    <property type="component" value="Chromosome X"/>
</dbReference>
<sequence length="96" mass="11387">MRFGMLALISVVQGVTLRPKFGPRCFLRNQEMVIQGQLNRLLAKVHFNPKPNVITERFNFHRSKQEYDETIPEFITALKRLSQNYEFSDIEREMID</sequence>
<proteinExistence type="predicted"/>